<dbReference type="Gene3D" id="2.130.10.10">
    <property type="entry name" value="YVTN repeat-like/Quinoprotein amine dehydrogenase"/>
    <property type="match status" value="2"/>
</dbReference>
<dbReference type="InterPro" id="IPR015943">
    <property type="entry name" value="WD40/YVTN_repeat-like_dom_sf"/>
</dbReference>
<dbReference type="OMA" id="WHKEGVY"/>
<evidence type="ECO:0000256" key="2">
    <source>
        <dbReference type="ARBA" id="ARBA00022737"/>
    </source>
</evidence>
<dbReference type="OrthoDB" id="7668193at2759"/>
<dbReference type="Pfam" id="PF13360">
    <property type="entry name" value="PQQ_2"/>
    <property type="match status" value="1"/>
</dbReference>
<protein>
    <recommendedName>
        <fullName evidence="4">ASTRA-associated protein 1</fullName>
    </recommendedName>
</protein>
<evidence type="ECO:0000256" key="4">
    <source>
        <dbReference type="ARBA" id="ARBA00040563"/>
    </source>
</evidence>
<dbReference type="AlphaFoldDB" id="V5ER24"/>
<dbReference type="SMART" id="SM00320">
    <property type="entry name" value="WD40"/>
    <property type="match status" value="6"/>
</dbReference>
<evidence type="ECO:0000256" key="1">
    <source>
        <dbReference type="ARBA" id="ARBA00022574"/>
    </source>
</evidence>
<dbReference type="Proteomes" id="UP000019377">
    <property type="component" value="Unassembled WGS sequence"/>
</dbReference>
<keyword evidence="1" id="KW-0853">WD repeat</keyword>
<comment type="similarity">
    <text evidence="3">Belongs to the WD repeat ASA1 family.</text>
</comment>
<dbReference type="InterPro" id="IPR036322">
    <property type="entry name" value="WD40_repeat_dom_sf"/>
</dbReference>
<feature type="region of interest" description="Disordered" evidence="5">
    <location>
        <begin position="296"/>
        <end position="320"/>
    </location>
</feature>
<dbReference type="GeneID" id="27419698"/>
<dbReference type="HOGENOM" id="CLU_041940_0_2_1"/>
<reference evidence="8" key="1">
    <citation type="journal article" date="2013" name="Genome Announc.">
        <title>Draft genome sequence of Pseudozyma brasiliensis sp. nov. strain GHG001, a high producer of endo-1,4-xylanase isolated from an insect pest of sugarcane.</title>
        <authorList>
            <person name="Oliveira J.V.D.C."/>
            <person name="dos Santos R.A.C."/>
            <person name="Borges T.A."/>
            <person name="Riano-Pachon D.M."/>
            <person name="Goldman G.H."/>
        </authorList>
    </citation>
    <scope>NUCLEOTIDE SEQUENCE [LARGE SCALE GENOMIC DNA]</scope>
    <source>
        <strain evidence="8">GHG001</strain>
    </source>
</reference>
<gene>
    <name evidence="7" type="ORF">PSEUBRA_SCAF2g02629</name>
</gene>
<keyword evidence="2" id="KW-0677">Repeat</keyword>
<evidence type="ECO:0000256" key="5">
    <source>
        <dbReference type="SAM" id="MobiDB-lite"/>
    </source>
</evidence>
<dbReference type="PANTHER" id="PTHR19854:SF1">
    <property type="entry name" value="GUANINE NUCLEOTIDE-BINDING PROTEIN SUBUNIT BETA-LIKE PROTEIN 1"/>
    <property type="match status" value="1"/>
</dbReference>
<sequence length="334" mass="36278">MNPKPFWILRHHGSSPIRSIHHAHSLLAIGDDGGIVSLVNLVTFRPRFKWIAHTDSILTVLIVASDQVVTHARDNTLKLWHLPPTPPSLGLAESSVEPELIREIGVNALNFARCSHHAGHIAVPHTLDAAYIDILDLHTGKRESEAIGRPDVKPTSRLAIVMSLHLMKDDVVVAGYEDGWVKKWRDGELMWSARCHSESVMSVAVCEKESFGVSVGADDRIARFDLESGTVDWTRTRTPGKASVAISPDGKTVAVGGWDGSLKVYSTSTLTELGSLSYHRDTVECLAFALANRGDQAEQDDSDDDADSGNGSTGTQLVLAAGGKDGKVSLWKYH</sequence>
<keyword evidence="8" id="KW-1185">Reference proteome</keyword>
<dbReference type="SUPFAM" id="SSF50978">
    <property type="entry name" value="WD40 repeat-like"/>
    <property type="match status" value="1"/>
</dbReference>
<dbReference type="InterPro" id="IPR002372">
    <property type="entry name" value="PQQ_rpt_dom"/>
</dbReference>
<dbReference type="eggNOG" id="KOG0322">
    <property type="taxonomic scope" value="Eukaryota"/>
</dbReference>
<name>V5ER24_KALBG</name>
<dbReference type="InterPro" id="IPR001680">
    <property type="entry name" value="WD40_rpt"/>
</dbReference>
<dbReference type="STRING" id="1365824.V5ER24"/>
<proteinExistence type="inferred from homology"/>
<feature type="compositionally biased region" description="Acidic residues" evidence="5">
    <location>
        <begin position="297"/>
        <end position="307"/>
    </location>
</feature>
<accession>V5ER24</accession>
<dbReference type="RefSeq" id="XP_016292544.1">
    <property type="nucleotide sequence ID" value="XM_016437026.1"/>
</dbReference>
<organism evidence="7 8">
    <name type="scientific">Kalmanozyma brasiliensis (strain GHG001)</name>
    <name type="common">Yeast</name>
    <name type="synonym">Pseudozyma brasiliensis</name>
    <dbReference type="NCBI Taxonomy" id="1365824"/>
    <lineage>
        <taxon>Eukaryota</taxon>
        <taxon>Fungi</taxon>
        <taxon>Dikarya</taxon>
        <taxon>Basidiomycota</taxon>
        <taxon>Ustilaginomycotina</taxon>
        <taxon>Ustilaginomycetes</taxon>
        <taxon>Ustilaginales</taxon>
        <taxon>Ustilaginaceae</taxon>
        <taxon>Kalmanozyma</taxon>
    </lineage>
</organism>
<feature type="domain" description="Pyrrolo-quinoline quinone repeat" evidence="6">
    <location>
        <begin position="161"/>
        <end position="262"/>
    </location>
</feature>
<dbReference type="EMBL" id="KI545862">
    <property type="protein sequence ID" value="EST07555.1"/>
    <property type="molecule type" value="Genomic_DNA"/>
</dbReference>
<dbReference type="PANTHER" id="PTHR19854">
    <property type="entry name" value="TRANSDUCIN BETA-LIKE 3"/>
    <property type="match status" value="1"/>
</dbReference>
<evidence type="ECO:0000259" key="6">
    <source>
        <dbReference type="Pfam" id="PF13360"/>
    </source>
</evidence>
<evidence type="ECO:0000256" key="3">
    <source>
        <dbReference type="ARBA" id="ARBA00037931"/>
    </source>
</evidence>
<evidence type="ECO:0000313" key="7">
    <source>
        <dbReference type="EMBL" id="EST07555.1"/>
    </source>
</evidence>
<evidence type="ECO:0000313" key="8">
    <source>
        <dbReference type="Proteomes" id="UP000019377"/>
    </source>
</evidence>